<organism evidence="6">
    <name type="scientific">Brassica cretica</name>
    <name type="common">Mustard</name>
    <dbReference type="NCBI Taxonomy" id="69181"/>
    <lineage>
        <taxon>Eukaryota</taxon>
        <taxon>Viridiplantae</taxon>
        <taxon>Streptophyta</taxon>
        <taxon>Embryophyta</taxon>
        <taxon>Tracheophyta</taxon>
        <taxon>Spermatophyta</taxon>
        <taxon>Magnoliopsida</taxon>
        <taxon>eudicotyledons</taxon>
        <taxon>Gunneridae</taxon>
        <taxon>Pentapetalae</taxon>
        <taxon>rosids</taxon>
        <taxon>malvids</taxon>
        <taxon>Brassicales</taxon>
        <taxon>Brassicaceae</taxon>
        <taxon>Brassiceae</taxon>
        <taxon>Brassica</taxon>
    </lineage>
</organism>
<comment type="caution">
    <text evidence="6">The sequence shown here is derived from an EMBL/GenBank/DDBJ whole genome shotgun (WGS) entry which is preliminary data.</text>
</comment>
<dbReference type="InterPro" id="IPR015813">
    <property type="entry name" value="Pyrv/PenolPyrv_kinase-like_dom"/>
</dbReference>
<dbReference type="GO" id="GO:0006099">
    <property type="term" value="P:tricarboxylic acid cycle"/>
    <property type="evidence" value="ECO:0007669"/>
    <property type="project" value="InterPro"/>
</dbReference>
<dbReference type="InterPro" id="IPR027413">
    <property type="entry name" value="GROEL-like_equatorial_sf"/>
</dbReference>
<feature type="coiled-coil region" evidence="4">
    <location>
        <begin position="106"/>
        <end position="263"/>
    </location>
</feature>
<dbReference type="InterPro" id="IPR038765">
    <property type="entry name" value="Papain-like_cys_pep_sf"/>
</dbReference>
<dbReference type="SUPFAM" id="SSF54001">
    <property type="entry name" value="Cysteine proteinases"/>
    <property type="match status" value="2"/>
</dbReference>
<dbReference type="InterPro" id="IPR027410">
    <property type="entry name" value="TCP-1-like_intermed_sf"/>
</dbReference>
<feature type="compositionally biased region" description="Basic and acidic residues" evidence="5">
    <location>
        <begin position="325"/>
        <end position="339"/>
    </location>
</feature>
<dbReference type="EMBL" id="QGKY02001925">
    <property type="protein sequence ID" value="KAF2548327.1"/>
    <property type="molecule type" value="Genomic_DNA"/>
</dbReference>
<dbReference type="GO" id="GO:0042026">
    <property type="term" value="P:protein refolding"/>
    <property type="evidence" value="ECO:0007669"/>
    <property type="project" value="InterPro"/>
</dbReference>
<dbReference type="InterPro" id="IPR001844">
    <property type="entry name" value="Cpn60/GroEL"/>
</dbReference>
<reference evidence="6" key="1">
    <citation type="submission" date="2019-12" db="EMBL/GenBank/DDBJ databases">
        <title>Genome sequencing and annotation of Brassica cretica.</title>
        <authorList>
            <person name="Studholme D.J."/>
            <person name="Sarris P.F."/>
        </authorList>
    </citation>
    <scope>NUCLEOTIDE SEQUENCE</scope>
    <source>
        <strain evidence="6">PFS-102/07</strain>
        <tissue evidence="6">Leaf</tissue>
    </source>
</reference>
<dbReference type="InterPro" id="IPR021135">
    <property type="entry name" value="PEP_COase"/>
</dbReference>
<dbReference type="Gene3D" id="3.50.7.10">
    <property type="entry name" value="GroEL"/>
    <property type="match status" value="2"/>
</dbReference>
<dbReference type="Gene3D" id="1.20.1440.90">
    <property type="entry name" value="Phosphoenolpyruvate/pyruvate domain"/>
    <property type="match status" value="1"/>
</dbReference>
<protein>
    <submittedName>
        <fullName evidence="6">Uncharacterized protein</fullName>
    </submittedName>
</protein>
<dbReference type="Pfam" id="PF00118">
    <property type="entry name" value="Cpn60_TCP1"/>
    <property type="match status" value="1"/>
</dbReference>
<keyword evidence="4" id="KW-0175">Coiled coil</keyword>
<comment type="similarity">
    <text evidence="1">Belongs to the chaperonin (HSP60) family.</text>
</comment>
<evidence type="ECO:0000256" key="2">
    <source>
        <dbReference type="ARBA" id="ARBA00022946"/>
    </source>
</evidence>
<dbReference type="SUPFAM" id="SSF54849">
    <property type="entry name" value="GroEL-intermediate domain like"/>
    <property type="match status" value="2"/>
</dbReference>
<accession>A0A8S9GWG6</accession>
<dbReference type="InterPro" id="IPR027409">
    <property type="entry name" value="GroEL-like_apical_dom_sf"/>
</dbReference>
<dbReference type="Gene3D" id="1.10.560.10">
    <property type="entry name" value="GroEL-like equatorial domain"/>
    <property type="match status" value="1"/>
</dbReference>
<dbReference type="GO" id="GO:0008964">
    <property type="term" value="F:phosphoenolpyruvate carboxylase activity"/>
    <property type="evidence" value="ECO:0007669"/>
    <property type="project" value="InterPro"/>
</dbReference>
<dbReference type="GO" id="GO:0015977">
    <property type="term" value="P:carbon fixation"/>
    <property type="evidence" value="ECO:0007669"/>
    <property type="project" value="InterPro"/>
</dbReference>
<dbReference type="SUPFAM" id="SSF48592">
    <property type="entry name" value="GroEL equatorial domain-like"/>
    <property type="match status" value="1"/>
</dbReference>
<feature type="compositionally biased region" description="Acidic residues" evidence="5">
    <location>
        <begin position="1011"/>
        <end position="1025"/>
    </location>
</feature>
<dbReference type="GO" id="GO:0140662">
    <property type="term" value="F:ATP-dependent protein folding chaperone"/>
    <property type="evidence" value="ECO:0007669"/>
    <property type="project" value="InterPro"/>
</dbReference>
<proteinExistence type="inferred from homology"/>
<dbReference type="Gene3D" id="3.90.70.10">
    <property type="entry name" value="Cysteine proteinases"/>
    <property type="match status" value="2"/>
</dbReference>
<feature type="coiled-coil region" evidence="4">
    <location>
        <begin position="884"/>
        <end position="973"/>
    </location>
</feature>
<dbReference type="Gene3D" id="3.30.260.10">
    <property type="entry name" value="TCP-1-like chaperonin intermediate domain"/>
    <property type="match status" value="2"/>
</dbReference>
<gene>
    <name evidence="6" type="ORF">F2Q70_00020691</name>
</gene>
<feature type="coiled-coil region" evidence="4">
    <location>
        <begin position="1470"/>
        <end position="1497"/>
    </location>
</feature>
<keyword evidence="3" id="KW-0143">Chaperone</keyword>
<dbReference type="Pfam" id="PF00311">
    <property type="entry name" value="PEPcase"/>
    <property type="match status" value="1"/>
</dbReference>
<evidence type="ECO:0000256" key="4">
    <source>
        <dbReference type="SAM" id="Coils"/>
    </source>
</evidence>
<feature type="region of interest" description="Disordered" evidence="5">
    <location>
        <begin position="997"/>
        <end position="1034"/>
    </location>
</feature>
<dbReference type="PANTHER" id="PTHR45633">
    <property type="entry name" value="60 KDA HEAT SHOCK PROTEIN, MITOCHONDRIAL"/>
    <property type="match status" value="1"/>
</dbReference>
<name>A0A8S9GWG6_BRACR</name>
<feature type="region of interest" description="Disordered" evidence="5">
    <location>
        <begin position="1053"/>
        <end position="1073"/>
    </location>
</feature>
<dbReference type="PRINTS" id="PR00150">
    <property type="entry name" value="PEPCARBXLASE"/>
</dbReference>
<dbReference type="InterPro" id="IPR002423">
    <property type="entry name" value="Cpn60/GroEL/TCP-1"/>
</dbReference>
<keyword evidence="2" id="KW-0809">Transit peptide</keyword>
<evidence type="ECO:0000256" key="3">
    <source>
        <dbReference type="ARBA" id="ARBA00023186"/>
    </source>
</evidence>
<evidence type="ECO:0000256" key="1">
    <source>
        <dbReference type="ARBA" id="ARBA00006607"/>
    </source>
</evidence>
<evidence type="ECO:0000256" key="5">
    <source>
        <dbReference type="SAM" id="MobiDB-lite"/>
    </source>
</evidence>
<feature type="compositionally biased region" description="Acidic residues" evidence="5">
    <location>
        <begin position="304"/>
        <end position="324"/>
    </location>
</feature>
<evidence type="ECO:0000313" key="6">
    <source>
        <dbReference type="EMBL" id="KAF2548327.1"/>
    </source>
</evidence>
<dbReference type="SUPFAM" id="SSF51621">
    <property type="entry name" value="Phosphoenolpyruvate/pyruvate domain"/>
    <property type="match status" value="1"/>
</dbReference>
<sequence length="1846" mass="208311">MVSNGEELGSDSIMAGLDSKNLKFTAEKLVKEQASVKSDLQLAPRILLIRVEHSKLERSMDQILALKEKLQNAFDGNAKLMVMQKEDEKLRRVGWSPKCPSTNTLCDQLTETLQHLASQIQQAEKDKERFEFKFSTSAETINSFKQQMKDLSVKMSASEENIKSREKELEELQLEKGQKENSYQNEQCRTASFSNEKDAMIKNSEAAIAEAKLNIENLNFQIEKVRLELTSKEDEGKYLVGVKEKLEQENMNIQLTADNLSEYIEAMIRHCRDIIKDDKVTETIASDDEYTLLCDDVPIYSFGEEGDTSGDDDYDDDDDEEERDENNKKGIDDQCEERAVSSSSVGAKEDSSDTDTEGCRGYTLCPKRSDILDILDKHPDNLGNYTGLPSTLPSRVSLYYAEMCLSEERFELLKESKPQGEIGICDTNGRLYFFWKPKPLDLKHVSKKRQVERRGVVAGYIRDQLFHALCWAYSLCDMVSASLVLHGWEKEFTPLCPRYLCEKVRPDLYGKDLKRDADLRNVKVHSCYGLSLEDGLAYVQDSGIPKEMDPVFNCNFKRASDPEEKMYHITDVFKYETMEQALVRLKSHPVAAKLTVFDGWTTDRIYRGPSKKGAGYDGEHEVLMLDCSLVDGEMVVRCKSSNGGRDGVSGYIYVSLDVMFLIAGKNNGRFCLKKPQYLLSSFFSIGMETGPLGLQFREMPNRKKRNFKKFKVVLKQTTTDSSESSMSRVGRNVLVREITSLRQTDELRRHKPTPVDEARAGLNIVEQSLWQAVPLYLRRVSSSLKKLTGKPLPLTCTPIKLGSWMGGDRDGNPNVTAKVTKEVLLMSRWMAIDLYIREIDSLRFELSMNRCSDRLSRLADEILEKAEKDKERFEFKFSTSAQAINSLKQQMKDLSVKLSASEENIKSHAMINNSDAAIAEAKLNIENLNFQIEKVRLELTSKEDEGKYLVGVKEKLEQENMNIQLSADNLSEYIEAMIRHCRDIIKDDKVTETIARDEDDVHIYSSGEGDTSGDDDYDDDDEEERDVNSKKGIDDQCEERAWKRSAHLRSVSSSSVGAKEDATDTDPEGYRGFVPCPERSDILEILAARPDNLANYTALPSTLPSQISLYYAEMCLSEERFELLKKSEPQGQIGVSDTSGRLYLFWTPRPLDRKHVFKKRQVERREVVAGYIRDQLFHALCWAYSLCDMVSASLVLHGWEKEFIPLCPRYLCEKVRPDLYGKDLKRGADLSSSAAHSCYGLSLEDGLAYVQDAGIPKEKNPTFNCNFKRASDPEEDLYRITDVFKYETMEQALVRLKSHPVAAKLTLFEGWSSDRIYRGPSKKGAGYIGEHEVLMLDCVLMDGEMVVRCKSSNGERIGVLGYIFVSLEVMFLLAGKDDSRFCFKEPQYLINGFFSIGMDTGPLGLQFREKPNRKKRNLKKFKVVLEQITTDSESSELGMMRTEHGSMIAEAMSRIGRKETSTIVGDGTTQEAVQKHLTQIKNLIEQAEQDYEKEKLSERIATLSGGVAVIQVGAQTETELKDKNLIEQVEQDYEKEKLNARIAKLSGRVAVIQVGAQTEPELKEKKLRVEYALNAKKAAVEDGIVVGGGCTLLRVASKVDTIKAALDDDEEKVGTDIVKRALSYPLNPVAKNAGVSGSIVSEKVLSNENVKFGYNAATGKYEDLMAAGIIDPTKVVRCCLEHAASVAKTFLMSDCVVVEIKEPEPVPTGNPMDNSASSDYLPFSVNSPESSTLTERQQYKLLFLEKIDDTKAREELEFGNVYKTISLLHLHKQGGPVFCQIVRPYSAAGQISVLNTALQTQFQRPTVTETLLEIPVKFLLSSILKTHLHACILHPLTYYYRIPNPL</sequence>
<dbReference type="GO" id="GO:0005524">
    <property type="term" value="F:ATP binding"/>
    <property type="evidence" value="ECO:0007669"/>
    <property type="project" value="InterPro"/>
</dbReference>
<feature type="region of interest" description="Disordered" evidence="5">
    <location>
        <begin position="301"/>
        <end position="359"/>
    </location>
</feature>